<proteinExistence type="predicted"/>
<dbReference type="WBParaSite" id="nRc.2.0.1.t30736-RA">
    <property type="protein sequence ID" value="nRc.2.0.1.t30736-RA"/>
    <property type="gene ID" value="nRc.2.0.1.g30736"/>
</dbReference>
<sequence length="120" mass="13613">MPIFCQLTISEQVKSFRNVQQLADAVAKARSVLNAMKAEISTAEQPILVNQAVLDTMSLMDPSQEGHGDHKPSADCRIQELLLARTKNVSFQQQQPRMESLLEQLLECWDCECKECQSRY</sequence>
<protein>
    <submittedName>
        <fullName evidence="2">Uncharacterized protein</fullName>
    </submittedName>
</protein>
<dbReference type="AlphaFoldDB" id="A0A915JWN5"/>
<evidence type="ECO:0000313" key="2">
    <source>
        <dbReference type="WBParaSite" id="nRc.2.0.1.t30736-RA"/>
    </source>
</evidence>
<keyword evidence="1" id="KW-1185">Reference proteome</keyword>
<reference evidence="2" key="1">
    <citation type="submission" date="2022-11" db="UniProtKB">
        <authorList>
            <consortium name="WormBaseParasite"/>
        </authorList>
    </citation>
    <scope>IDENTIFICATION</scope>
</reference>
<dbReference type="Proteomes" id="UP000887565">
    <property type="component" value="Unplaced"/>
</dbReference>
<evidence type="ECO:0000313" key="1">
    <source>
        <dbReference type="Proteomes" id="UP000887565"/>
    </source>
</evidence>
<accession>A0A915JWN5</accession>
<name>A0A915JWN5_ROMCU</name>
<organism evidence="1 2">
    <name type="scientific">Romanomermis culicivorax</name>
    <name type="common">Nematode worm</name>
    <dbReference type="NCBI Taxonomy" id="13658"/>
    <lineage>
        <taxon>Eukaryota</taxon>
        <taxon>Metazoa</taxon>
        <taxon>Ecdysozoa</taxon>
        <taxon>Nematoda</taxon>
        <taxon>Enoplea</taxon>
        <taxon>Dorylaimia</taxon>
        <taxon>Mermithida</taxon>
        <taxon>Mermithoidea</taxon>
        <taxon>Mermithidae</taxon>
        <taxon>Romanomermis</taxon>
    </lineage>
</organism>